<dbReference type="Proteomes" id="UP000298327">
    <property type="component" value="Unassembled WGS sequence"/>
</dbReference>
<dbReference type="AlphaFoldDB" id="A0A4Y9YX59"/>
<evidence type="ECO:0000313" key="2">
    <source>
        <dbReference type="EMBL" id="TFY66233.1"/>
    </source>
</evidence>
<sequence>MHIPGVEPDILAKGAPIFRHDTYPFIEVLARDVTILSLAAIVQDRQALEARQGAAPRLLRGEHVERAEDRDGAQTERQRADVREYVEDVGEVLDVQGVPSGVVGQREVREPGDDPGYAPEEQEQDAQRRVQRHVVVVHGHPSVVRVRRTLAEGHDDLFVVPHAEGCAVHGGRCGVHSAVRGFGDQFQHLSDIRVAVARTRVRHAEVQTLERRGDG</sequence>
<keyword evidence="3" id="KW-1185">Reference proteome</keyword>
<comment type="caution">
    <text evidence="2">The sequence shown here is derived from an EMBL/GenBank/DDBJ whole genome shotgun (WGS) entry which is preliminary data.</text>
</comment>
<gene>
    <name evidence="2" type="ORF">EVG20_g4852</name>
</gene>
<evidence type="ECO:0000256" key="1">
    <source>
        <dbReference type="SAM" id="MobiDB-lite"/>
    </source>
</evidence>
<accession>A0A4Y9YX59</accession>
<protein>
    <submittedName>
        <fullName evidence="2">Uncharacterized protein</fullName>
    </submittedName>
</protein>
<proteinExistence type="predicted"/>
<name>A0A4Y9YX59_9AGAM</name>
<feature type="region of interest" description="Disordered" evidence="1">
    <location>
        <begin position="60"/>
        <end position="79"/>
    </location>
</feature>
<feature type="non-terminal residue" evidence="2">
    <location>
        <position position="215"/>
    </location>
</feature>
<organism evidence="2 3">
    <name type="scientific">Dentipellis fragilis</name>
    <dbReference type="NCBI Taxonomy" id="205917"/>
    <lineage>
        <taxon>Eukaryota</taxon>
        <taxon>Fungi</taxon>
        <taxon>Dikarya</taxon>
        <taxon>Basidiomycota</taxon>
        <taxon>Agaricomycotina</taxon>
        <taxon>Agaricomycetes</taxon>
        <taxon>Russulales</taxon>
        <taxon>Hericiaceae</taxon>
        <taxon>Dentipellis</taxon>
    </lineage>
</organism>
<evidence type="ECO:0000313" key="3">
    <source>
        <dbReference type="Proteomes" id="UP000298327"/>
    </source>
</evidence>
<reference evidence="2 3" key="1">
    <citation type="submission" date="2019-02" db="EMBL/GenBank/DDBJ databases">
        <title>Genome sequencing of the rare red list fungi Dentipellis fragilis.</title>
        <authorList>
            <person name="Buettner E."/>
            <person name="Kellner H."/>
        </authorList>
    </citation>
    <scope>NUCLEOTIDE SEQUENCE [LARGE SCALE GENOMIC DNA]</scope>
    <source>
        <strain evidence="2 3">DSM 105465</strain>
    </source>
</reference>
<dbReference type="EMBL" id="SEOQ01000265">
    <property type="protein sequence ID" value="TFY66233.1"/>
    <property type="molecule type" value="Genomic_DNA"/>
</dbReference>
<feature type="region of interest" description="Disordered" evidence="1">
    <location>
        <begin position="102"/>
        <end position="128"/>
    </location>
</feature>